<protein>
    <submittedName>
        <fullName evidence="2">Coenzyme F420:L-glutamate ligase</fullName>
        <ecNumber evidence="2">6.3.2.34</ecNumber>
    </submittedName>
</protein>
<dbReference type="InterPro" id="IPR000415">
    <property type="entry name" value="Nitroreductase-like"/>
</dbReference>
<dbReference type="InterPro" id="IPR029479">
    <property type="entry name" value="Nitroreductase"/>
</dbReference>
<evidence type="ECO:0000313" key="2">
    <source>
        <dbReference type="EMBL" id="MPM57128.1"/>
    </source>
</evidence>
<evidence type="ECO:0000259" key="1">
    <source>
        <dbReference type="Pfam" id="PF00881"/>
    </source>
</evidence>
<comment type="caution">
    <text evidence="2">The sequence shown here is derived from an EMBL/GenBank/DDBJ whole genome shotgun (WGS) entry which is preliminary data.</text>
</comment>
<accession>A0A645AWI4</accession>
<dbReference type="Pfam" id="PF00881">
    <property type="entry name" value="Nitroreductase"/>
    <property type="match status" value="1"/>
</dbReference>
<gene>
    <name evidence="2" type="primary">fbiB_22</name>
    <name evidence="2" type="ORF">SDC9_103949</name>
</gene>
<reference evidence="2" key="1">
    <citation type="submission" date="2019-08" db="EMBL/GenBank/DDBJ databases">
        <authorList>
            <person name="Kucharzyk K."/>
            <person name="Murdoch R.W."/>
            <person name="Higgins S."/>
            <person name="Loffler F."/>
        </authorList>
    </citation>
    <scope>NUCLEOTIDE SEQUENCE</scope>
</reference>
<dbReference type="Gene3D" id="3.40.109.10">
    <property type="entry name" value="NADH Oxidase"/>
    <property type="match status" value="1"/>
</dbReference>
<dbReference type="EMBL" id="VSSQ01016106">
    <property type="protein sequence ID" value="MPM57128.1"/>
    <property type="molecule type" value="Genomic_DNA"/>
</dbReference>
<dbReference type="EC" id="6.3.2.34" evidence="2"/>
<dbReference type="InterPro" id="IPR050627">
    <property type="entry name" value="Nitroreductase/BluB"/>
</dbReference>
<feature type="domain" description="Nitroreductase" evidence="1">
    <location>
        <begin position="84"/>
        <end position="169"/>
    </location>
</feature>
<dbReference type="GO" id="GO:0052619">
    <property type="term" value="F:coenzyme F420-1:gamma-L-glutamate ligase activity"/>
    <property type="evidence" value="ECO:0007669"/>
    <property type="project" value="UniProtKB-EC"/>
</dbReference>
<proteinExistence type="predicted"/>
<dbReference type="SUPFAM" id="SSF55469">
    <property type="entry name" value="FMN-dependent nitroreductase-like"/>
    <property type="match status" value="1"/>
</dbReference>
<dbReference type="GO" id="GO:0016491">
    <property type="term" value="F:oxidoreductase activity"/>
    <property type="evidence" value="ECO:0007669"/>
    <property type="project" value="InterPro"/>
</dbReference>
<dbReference type="PANTHER" id="PTHR23026">
    <property type="entry name" value="NADPH NITROREDUCTASE"/>
    <property type="match status" value="1"/>
</dbReference>
<dbReference type="AlphaFoldDB" id="A0A645AWI4"/>
<keyword evidence="2" id="KW-0436">Ligase</keyword>
<organism evidence="2">
    <name type="scientific">bioreactor metagenome</name>
    <dbReference type="NCBI Taxonomy" id="1076179"/>
    <lineage>
        <taxon>unclassified sequences</taxon>
        <taxon>metagenomes</taxon>
        <taxon>ecological metagenomes</taxon>
    </lineage>
</organism>
<sequence>MKNLFYYLFTAMLMLASVVGFSQTNPVIENIFNRKSVRAFTSKPVDKETLTLLVKAGMAAPSGMDRRPWDFVILDKREVMDSLAAKLPYAKMLKTAQAAIIIYGNPDKSTYWYLDCSAAAQNILLAAESLGLGAVWTAAYPDQKRVEAVNSALKVPSPYIPLCVIPIGYPSGNFVPKDKWDPTRVHFNLW</sequence>
<dbReference type="CDD" id="cd02150">
    <property type="entry name" value="nitroreductase"/>
    <property type="match status" value="1"/>
</dbReference>
<dbReference type="PANTHER" id="PTHR23026:SF123">
    <property type="entry name" value="NAD(P)H NITROREDUCTASE RV3131-RELATED"/>
    <property type="match status" value="1"/>
</dbReference>
<name>A0A645AWI4_9ZZZZ</name>